<dbReference type="NCBIfam" id="TIGR03942">
    <property type="entry name" value="sulfatase_rSAM"/>
    <property type="match status" value="1"/>
</dbReference>
<evidence type="ECO:0000256" key="5">
    <source>
        <dbReference type="ARBA" id="ARBA00023014"/>
    </source>
</evidence>
<protein>
    <submittedName>
        <fullName evidence="8">Anaerobic sulfatase maturase</fullName>
    </submittedName>
</protein>
<sequence length="417" mass="47991">MSTSNVAVMWKTVSEDCNLACDYCYYSRVGGKIGPKVHQIETPLLKKFLQEYMKYVQGGVASFAWQGGEPLLAGLKFFEEVVYYQAQYAYPHTIISNAVQTNGTLINDAWARYFKQYQFLVGVSMDGPEEIHDARRVTHAGVGSYRRVMRGIEHLRRAEVDFNILTVLHEHNVHRVADLFQFYRSEGFSYVQFIPAMDFRAQDPGHPPRYLITPEEYGQFLCDAFDEWYNHGQPDISVRFFDNILARYVGEEAELCILRASCPTTMIIEPNGDVYPCDFYMSDEYKVGNVGTETLDTILHNMNYHRFLQKKPTLPQKCQSCEWLSFCHGGCPRNREETRWGDDATTVDVDYFCASYQQVYRYGHDRMMKLARTIKAQRLAGYKRRGGKLPGRNDPCICGSGKKFKKCCEGIEISEPS</sequence>
<dbReference type="SFLD" id="SFLDG01072">
    <property type="entry name" value="dehydrogenase_like"/>
    <property type="match status" value="1"/>
</dbReference>
<dbReference type="Pfam" id="PF13186">
    <property type="entry name" value="SPASM"/>
    <property type="match status" value="1"/>
</dbReference>
<gene>
    <name evidence="8" type="ORF">C7B43_04700</name>
</gene>
<name>A0A2T2X8D7_9FIRM</name>
<dbReference type="InterPro" id="IPR034491">
    <property type="entry name" value="Anaerob_Ser_sulfatase-maturase"/>
</dbReference>
<dbReference type="InterPro" id="IPR013785">
    <property type="entry name" value="Aldolase_TIM"/>
</dbReference>
<dbReference type="EMBL" id="PXYT01000007">
    <property type="protein sequence ID" value="PSR30774.1"/>
    <property type="molecule type" value="Genomic_DNA"/>
</dbReference>
<evidence type="ECO:0000256" key="4">
    <source>
        <dbReference type="ARBA" id="ARBA00023004"/>
    </source>
</evidence>
<dbReference type="SUPFAM" id="SSF102114">
    <property type="entry name" value="Radical SAM enzymes"/>
    <property type="match status" value="1"/>
</dbReference>
<dbReference type="GO" id="GO:0046872">
    <property type="term" value="F:metal ion binding"/>
    <property type="evidence" value="ECO:0007669"/>
    <property type="project" value="UniProtKB-KW"/>
</dbReference>
<evidence type="ECO:0000256" key="1">
    <source>
        <dbReference type="ARBA" id="ARBA00001966"/>
    </source>
</evidence>
<dbReference type="GO" id="GO:0051536">
    <property type="term" value="F:iron-sulfur cluster binding"/>
    <property type="evidence" value="ECO:0007669"/>
    <property type="project" value="UniProtKB-KW"/>
</dbReference>
<dbReference type="InterPro" id="IPR007197">
    <property type="entry name" value="rSAM"/>
</dbReference>
<evidence type="ECO:0000313" key="8">
    <source>
        <dbReference type="EMBL" id="PSR30774.1"/>
    </source>
</evidence>
<comment type="similarity">
    <text evidence="6">Belongs to the radical SAM superfamily. Anaerobic sulfatase-maturating enzyme family.</text>
</comment>
<dbReference type="NCBIfam" id="TIGR04085">
    <property type="entry name" value="rSAM_more_4Fe4S"/>
    <property type="match status" value="1"/>
</dbReference>
<dbReference type="Pfam" id="PF02810">
    <property type="entry name" value="SEC-C"/>
    <property type="match status" value="1"/>
</dbReference>
<dbReference type="SFLD" id="SFLDF00285">
    <property type="entry name" value="anaerobic_Ser-type_sulfatase-m"/>
    <property type="match status" value="1"/>
</dbReference>
<dbReference type="SFLD" id="SFLDG01067">
    <property type="entry name" value="SPASM/twitch_domain_containing"/>
    <property type="match status" value="1"/>
</dbReference>
<evidence type="ECO:0000259" key="7">
    <source>
        <dbReference type="PROSITE" id="PS51918"/>
    </source>
</evidence>
<proteinExistence type="inferred from homology"/>
<dbReference type="InterPro" id="IPR004027">
    <property type="entry name" value="SEC_C_motif"/>
</dbReference>
<dbReference type="GO" id="GO:0016491">
    <property type="term" value="F:oxidoreductase activity"/>
    <property type="evidence" value="ECO:0007669"/>
    <property type="project" value="InterPro"/>
</dbReference>
<dbReference type="SFLD" id="SFLDG01384">
    <property type="entry name" value="thioether_bond_formation_requi"/>
    <property type="match status" value="1"/>
</dbReference>
<dbReference type="InterPro" id="IPR058240">
    <property type="entry name" value="rSAM_sf"/>
</dbReference>
<dbReference type="PANTHER" id="PTHR43273:SF3">
    <property type="entry name" value="ANAEROBIC SULFATASE-MATURATING ENZYME HOMOLOG ASLB-RELATED"/>
    <property type="match status" value="1"/>
</dbReference>
<keyword evidence="5" id="KW-0411">Iron-sulfur</keyword>
<dbReference type="AlphaFoldDB" id="A0A2T2X8D7"/>
<dbReference type="SFLD" id="SFLDS00029">
    <property type="entry name" value="Radical_SAM"/>
    <property type="match status" value="1"/>
</dbReference>
<dbReference type="PANTHER" id="PTHR43273">
    <property type="entry name" value="ANAEROBIC SULFATASE-MATURATING ENZYME HOMOLOG ASLB-RELATED"/>
    <property type="match status" value="1"/>
</dbReference>
<evidence type="ECO:0000256" key="3">
    <source>
        <dbReference type="ARBA" id="ARBA00022723"/>
    </source>
</evidence>
<dbReference type="InterPro" id="IPR023885">
    <property type="entry name" value="4Fe4S-binding_SPASM_dom"/>
</dbReference>
<evidence type="ECO:0000256" key="2">
    <source>
        <dbReference type="ARBA" id="ARBA00022691"/>
    </source>
</evidence>
<dbReference type="Proteomes" id="UP000242699">
    <property type="component" value="Unassembled WGS sequence"/>
</dbReference>
<evidence type="ECO:0000256" key="6">
    <source>
        <dbReference type="ARBA" id="ARBA00023601"/>
    </source>
</evidence>
<comment type="cofactor">
    <cofactor evidence="1">
        <name>[4Fe-4S] cluster</name>
        <dbReference type="ChEBI" id="CHEBI:49883"/>
    </cofactor>
</comment>
<dbReference type="PROSITE" id="PS51918">
    <property type="entry name" value="RADICAL_SAM"/>
    <property type="match status" value="1"/>
</dbReference>
<keyword evidence="3" id="KW-0479">Metal-binding</keyword>
<accession>A0A2T2X8D7</accession>
<dbReference type="Pfam" id="PF04055">
    <property type="entry name" value="Radical_SAM"/>
    <property type="match status" value="1"/>
</dbReference>
<dbReference type="CDD" id="cd01335">
    <property type="entry name" value="Radical_SAM"/>
    <property type="match status" value="1"/>
</dbReference>
<keyword evidence="4" id="KW-0408">Iron</keyword>
<comment type="caution">
    <text evidence="8">The sequence shown here is derived from an EMBL/GenBank/DDBJ whole genome shotgun (WGS) entry which is preliminary data.</text>
</comment>
<dbReference type="SUPFAM" id="SSF103642">
    <property type="entry name" value="Sec-C motif"/>
    <property type="match status" value="1"/>
</dbReference>
<feature type="domain" description="Radical SAM core" evidence="7">
    <location>
        <begin position="3"/>
        <end position="230"/>
    </location>
</feature>
<keyword evidence="2" id="KW-0949">S-adenosyl-L-methionine</keyword>
<dbReference type="SFLD" id="SFLDG01386">
    <property type="entry name" value="main_SPASM_domain-containing"/>
    <property type="match status" value="1"/>
</dbReference>
<reference evidence="8 9" key="1">
    <citation type="journal article" date="2014" name="BMC Genomics">
        <title>Comparison of environmental and isolate Sulfobacillus genomes reveals diverse carbon, sulfur, nitrogen, and hydrogen metabolisms.</title>
        <authorList>
            <person name="Justice N.B."/>
            <person name="Norman A."/>
            <person name="Brown C.T."/>
            <person name="Singh A."/>
            <person name="Thomas B.C."/>
            <person name="Banfield J.F."/>
        </authorList>
    </citation>
    <scope>NUCLEOTIDE SEQUENCE [LARGE SCALE GENOMIC DNA]</scope>
    <source>
        <strain evidence="8">AMDSBA1</strain>
    </source>
</reference>
<dbReference type="InterPro" id="IPR023867">
    <property type="entry name" value="Sulphatase_maturase_rSAM"/>
</dbReference>
<evidence type="ECO:0000313" key="9">
    <source>
        <dbReference type="Proteomes" id="UP000242699"/>
    </source>
</evidence>
<organism evidence="8 9">
    <name type="scientific">Sulfobacillus benefaciens</name>
    <dbReference type="NCBI Taxonomy" id="453960"/>
    <lineage>
        <taxon>Bacteria</taxon>
        <taxon>Bacillati</taxon>
        <taxon>Bacillota</taxon>
        <taxon>Clostridia</taxon>
        <taxon>Eubacteriales</taxon>
        <taxon>Clostridiales Family XVII. Incertae Sedis</taxon>
        <taxon>Sulfobacillus</taxon>
    </lineage>
</organism>
<dbReference type="Gene3D" id="3.20.20.70">
    <property type="entry name" value="Aldolase class I"/>
    <property type="match status" value="1"/>
</dbReference>